<protein>
    <recommendedName>
        <fullName evidence="12">Probable peptidoglycan glycosyltransferase FtsW</fullName>
        <ecNumber evidence="14">2.4.99.28</ecNumber>
    </recommendedName>
    <alternativeName>
        <fullName evidence="13">Cell division protein FtsW</fullName>
    </alternativeName>
    <alternativeName>
        <fullName evidence="10">Cell wall polymerase</fullName>
    </alternativeName>
    <alternativeName>
        <fullName evidence="9">Peptidoglycan polymerase</fullName>
    </alternativeName>
</protein>
<evidence type="ECO:0000256" key="2">
    <source>
        <dbReference type="ARBA" id="ARBA00022676"/>
    </source>
</evidence>
<feature type="transmembrane region" description="Helical" evidence="16">
    <location>
        <begin position="190"/>
        <end position="209"/>
    </location>
</feature>
<keyword evidence="5" id="KW-0133">Cell shape</keyword>
<evidence type="ECO:0000256" key="7">
    <source>
        <dbReference type="ARBA" id="ARBA00022989"/>
    </source>
</evidence>
<evidence type="ECO:0000256" key="13">
    <source>
        <dbReference type="ARBA" id="ARBA00041418"/>
    </source>
</evidence>
<evidence type="ECO:0000313" key="18">
    <source>
        <dbReference type="Proteomes" id="UP000594749"/>
    </source>
</evidence>
<dbReference type="EMBL" id="CP063078">
    <property type="protein sequence ID" value="QOQ87215.1"/>
    <property type="molecule type" value="Genomic_DNA"/>
</dbReference>
<dbReference type="AlphaFoldDB" id="A0A7M1LI95"/>
<feature type="transmembrane region" description="Helical" evidence="16">
    <location>
        <begin position="38"/>
        <end position="58"/>
    </location>
</feature>
<reference evidence="17 18" key="1">
    <citation type="submission" date="2020-10" db="EMBL/GenBank/DDBJ databases">
        <title>Campylobacter and Helicobacter PacBio genomes.</title>
        <authorList>
            <person name="Lane C."/>
        </authorList>
    </citation>
    <scope>NUCLEOTIDE SEQUENCE [LARGE SCALE GENOMIC DNA]</scope>
    <source>
        <strain evidence="17 18">2016D-0077</strain>
    </source>
</reference>
<sequence>MKTDRILFYTTCFLVAIGIVFSLSLSVFTVLLFDYSHLHFFIRQFIVGSFGIFLMWVLSKINPYKFLTPLCLFMFLSMLFLMIIMPFLPSSIVREVNGAARWIRLSGFSFAPVEFFKIGFIYFLAWSFTRKIGNFKKTFGAEIMTLMPYIVVFMIIIYIIGVLQNDLGQIVVLGLVLIFMVLLAGTSFKIFIFGVCLVAFVVVLAINTSEHRIDRIMSWWAGSQDIVLSFLPDDIASRLQVEGGETPYQVSHSINAINNGGFFGEGIGLGTFKLGFLSEVHTDFVLAGIAEEMGFVGICFVVGLFFILLYRIFKIGERSQNKVYYLFCMGIALMFLFTMMINGYGITSLIPIKGIAVPFLSYGGSHLLAACTSIGLILMISKYSKLGIK</sequence>
<evidence type="ECO:0000256" key="5">
    <source>
        <dbReference type="ARBA" id="ARBA00022960"/>
    </source>
</evidence>
<keyword evidence="7 16" id="KW-1133">Transmembrane helix</keyword>
<dbReference type="GO" id="GO:0051301">
    <property type="term" value="P:cell division"/>
    <property type="evidence" value="ECO:0007669"/>
    <property type="project" value="UniProtKB-KW"/>
</dbReference>
<organism evidence="17 18">
    <name type="scientific">Campylobacter corcagiensis</name>
    <dbReference type="NCBI Taxonomy" id="1448857"/>
    <lineage>
        <taxon>Bacteria</taxon>
        <taxon>Pseudomonadati</taxon>
        <taxon>Campylobacterota</taxon>
        <taxon>Epsilonproteobacteria</taxon>
        <taxon>Campylobacterales</taxon>
        <taxon>Campylobacteraceae</taxon>
        <taxon>Campylobacter</taxon>
    </lineage>
</organism>
<feature type="transmembrane region" description="Helical" evidence="16">
    <location>
        <begin position="139"/>
        <end position="161"/>
    </location>
</feature>
<keyword evidence="2" id="KW-0328">Glycosyltransferase</keyword>
<keyword evidence="17" id="KW-0132">Cell division</keyword>
<evidence type="ECO:0000256" key="11">
    <source>
        <dbReference type="ARBA" id="ARBA00038053"/>
    </source>
</evidence>
<comment type="catalytic activity">
    <reaction evidence="15">
        <text>[GlcNAc-(1-&gt;4)-Mur2Ac(oyl-L-Ala-gamma-D-Glu-L-Lys-D-Ala-D-Ala)](n)-di-trans,octa-cis-undecaprenyl diphosphate + beta-D-GlcNAc-(1-&gt;4)-Mur2Ac(oyl-L-Ala-gamma-D-Glu-L-Lys-D-Ala-D-Ala)-di-trans,octa-cis-undecaprenyl diphosphate = [GlcNAc-(1-&gt;4)-Mur2Ac(oyl-L-Ala-gamma-D-Glu-L-Lys-D-Ala-D-Ala)](n+1)-di-trans,octa-cis-undecaprenyl diphosphate + di-trans,octa-cis-undecaprenyl diphosphate + H(+)</text>
        <dbReference type="Rhea" id="RHEA:23708"/>
        <dbReference type="Rhea" id="RHEA-COMP:9602"/>
        <dbReference type="Rhea" id="RHEA-COMP:9603"/>
        <dbReference type="ChEBI" id="CHEBI:15378"/>
        <dbReference type="ChEBI" id="CHEBI:58405"/>
        <dbReference type="ChEBI" id="CHEBI:60033"/>
        <dbReference type="ChEBI" id="CHEBI:78435"/>
        <dbReference type="EC" id="2.4.99.28"/>
    </reaction>
</comment>
<evidence type="ECO:0000256" key="14">
    <source>
        <dbReference type="ARBA" id="ARBA00044770"/>
    </source>
</evidence>
<dbReference type="GO" id="GO:0015648">
    <property type="term" value="F:lipid-linked peptidoglycan transporter activity"/>
    <property type="evidence" value="ECO:0007669"/>
    <property type="project" value="TreeGrafter"/>
</dbReference>
<gene>
    <name evidence="17" type="ORF">IMC76_08395</name>
</gene>
<evidence type="ECO:0000256" key="1">
    <source>
        <dbReference type="ARBA" id="ARBA00004141"/>
    </source>
</evidence>
<feature type="transmembrane region" description="Helical" evidence="16">
    <location>
        <begin position="359"/>
        <end position="380"/>
    </location>
</feature>
<comment type="similarity">
    <text evidence="11">Belongs to the SEDS family. FtsW subfamily.</text>
</comment>
<evidence type="ECO:0000256" key="15">
    <source>
        <dbReference type="ARBA" id="ARBA00049902"/>
    </source>
</evidence>
<comment type="subcellular location">
    <subcellularLocation>
        <location evidence="1">Membrane</location>
        <topology evidence="1">Multi-pass membrane protein</topology>
    </subcellularLocation>
</comment>
<keyword evidence="3" id="KW-0808">Transferase</keyword>
<evidence type="ECO:0000256" key="10">
    <source>
        <dbReference type="ARBA" id="ARBA00033270"/>
    </source>
</evidence>
<dbReference type="InterPro" id="IPR001182">
    <property type="entry name" value="FtsW/RodA"/>
</dbReference>
<keyword evidence="4 16" id="KW-0812">Transmembrane</keyword>
<evidence type="ECO:0000313" key="17">
    <source>
        <dbReference type="EMBL" id="QOQ87215.1"/>
    </source>
</evidence>
<accession>A0A7M1LI95</accession>
<feature type="transmembrane region" description="Helical" evidence="16">
    <location>
        <begin position="70"/>
        <end position="88"/>
    </location>
</feature>
<evidence type="ECO:0000256" key="9">
    <source>
        <dbReference type="ARBA" id="ARBA00032370"/>
    </source>
</evidence>
<dbReference type="EC" id="2.4.99.28" evidence="14"/>
<evidence type="ECO:0000256" key="6">
    <source>
        <dbReference type="ARBA" id="ARBA00022984"/>
    </source>
</evidence>
<dbReference type="GO" id="GO:0032153">
    <property type="term" value="C:cell division site"/>
    <property type="evidence" value="ECO:0007669"/>
    <property type="project" value="TreeGrafter"/>
</dbReference>
<keyword evidence="6" id="KW-0573">Peptidoglycan synthesis</keyword>
<dbReference type="PANTHER" id="PTHR30474:SF2">
    <property type="entry name" value="PEPTIDOGLYCAN GLYCOSYLTRANSFERASE FTSW-RELATED"/>
    <property type="match status" value="1"/>
</dbReference>
<keyword evidence="17" id="KW-0131">Cell cycle</keyword>
<dbReference type="PANTHER" id="PTHR30474">
    <property type="entry name" value="CELL CYCLE PROTEIN"/>
    <property type="match status" value="1"/>
</dbReference>
<keyword evidence="18" id="KW-1185">Reference proteome</keyword>
<dbReference type="Proteomes" id="UP000594749">
    <property type="component" value="Chromosome"/>
</dbReference>
<evidence type="ECO:0000256" key="12">
    <source>
        <dbReference type="ARBA" id="ARBA00041185"/>
    </source>
</evidence>
<feature type="transmembrane region" description="Helical" evidence="16">
    <location>
        <begin position="324"/>
        <end position="347"/>
    </location>
</feature>
<name>A0A7M1LI95_9BACT</name>
<feature type="transmembrane region" description="Helical" evidence="16">
    <location>
        <begin position="7"/>
        <end position="32"/>
    </location>
</feature>
<dbReference type="OrthoDB" id="9768187at2"/>
<evidence type="ECO:0000256" key="8">
    <source>
        <dbReference type="ARBA" id="ARBA00023136"/>
    </source>
</evidence>
<dbReference type="GO" id="GO:0009252">
    <property type="term" value="P:peptidoglycan biosynthetic process"/>
    <property type="evidence" value="ECO:0007669"/>
    <property type="project" value="UniProtKB-KW"/>
</dbReference>
<dbReference type="GO" id="GO:0008360">
    <property type="term" value="P:regulation of cell shape"/>
    <property type="evidence" value="ECO:0007669"/>
    <property type="project" value="UniProtKB-KW"/>
</dbReference>
<evidence type="ECO:0000256" key="16">
    <source>
        <dbReference type="SAM" id="Phobius"/>
    </source>
</evidence>
<feature type="transmembrane region" description="Helical" evidence="16">
    <location>
        <begin position="293"/>
        <end position="312"/>
    </location>
</feature>
<dbReference type="GO" id="GO:0008955">
    <property type="term" value="F:peptidoglycan glycosyltransferase activity"/>
    <property type="evidence" value="ECO:0007669"/>
    <property type="project" value="UniProtKB-EC"/>
</dbReference>
<evidence type="ECO:0000256" key="4">
    <source>
        <dbReference type="ARBA" id="ARBA00022692"/>
    </source>
</evidence>
<dbReference type="RefSeq" id="WP_025803575.1">
    <property type="nucleotide sequence ID" value="NZ_CP053842.1"/>
</dbReference>
<feature type="transmembrane region" description="Helical" evidence="16">
    <location>
        <begin position="108"/>
        <end position="127"/>
    </location>
</feature>
<evidence type="ECO:0000256" key="3">
    <source>
        <dbReference type="ARBA" id="ARBA00022679"/>
    </source>
</evidence>
<dbReference type="GO" id="GO:0005886">
    <property type="term" value="C:plasma membrane"/>
    <property type="evidence" value="ECO:0007669"/>
    <property type="project" value="TreeGrafter"/>
</dbReference>
<keyword evidence="8 16" id="KW-0472">Membrane</keyword>
<proteinExistence type="inferred from homology"/>
<dbReference type="Pfam" id="PF01098">
    <property type="entry name" value="FTSW_RODA_SPOVE"/>
    <property type="match status" value="1"/>
</dbReference>